<proteinExistence type="predicted"/>
<dbReference type="GO" id="GO:0005665">
    <property type="term" value="C:RNA polymerase II, core complex"/>
    <property type="evidence" value="ECO:0007669"/>
    <property type="project" value="TreeGrafter"/>
</dbReference>
<dbReference type="InterPro" id="IPR036161">
    <property type="entry name" value="RPB6/omega-like_sf"/>
</dbReference>
<evidence type="ECO:0000256" key="1">
    <source>
        <dbReference type="ARBA" id="ARBA00022478"/>
    </source>
</evidence>
<dbReference type="GO" id="GO:0003899">
    <property type="term" value="F:DNA-directed RNA polymerase activity"/>
    <property type="evidence" value="ECO:0007669"/>
    <property type="project" value="InterPro"/>
</dbReference>
<evidence type="ECO:0000256" key="2">
    <source>
        <dbReference type="ARBA" id="ARBA00023163"/>
    </source>
</evidence>
<dbReference type="InterPro" id="IPR020708">
    <property type="entry name" value="DNA-dir_RNA_polK_14-18kDa_CS"/>
</dbReference>
<organism evidence="3">
    <name type="scientific">viral metagenome</name>
    <dbReference type="NCBI Taxonomy" id="1070528"/>
    <lineage>
        <taxon>unclassified sequences</taxon>
        <taxon>metagenomes</taxon>
        <taxon>organismal metagenomes</taxon>
    </lineage>
</organism>
<dbReference type="GO" id="GO:0006360">
    <property type="term" value="P:transcription by RNA polymerase I"/>
    <property type="evidence" value="ECO:0007669"/>
    <property type="project" value="TreeGrafter"/>
</dbReference>
<dbReference type="SMART" id="SM01409">
    <property type="entry name" value="RNA_pol_Rpb6"/>
    <property type="match status" value="1"/>
</dbReference>
<dbReference type="InterPro" id="IPR006110">
    <property type="entry name" value="Pol_omega/Rpo6/RPB6"/>
</dbReference>
<dbReference type="GO" id="GO:0003677">
    <property type="term" value="F:DNA binding"/>
    <property type="evidence" value="ECO:0007669"/>
    <property type="project" value="InterPro"/>
</dbReference>
<evidence type="ECO:0008006" key="4">
    <source>
        <dbReference type="Google" id="ProtNLM"/>
    </source>
</evidence>
<dbReference type="InterPro" id="IPR006111">
    <property type="entry name" value="Rpo6/Rpb6"/>
</dbReference>
<name>A0A6C0FA91_9ZZZZ</name>
<dbReference type="AlphaFoldDB" id="A0A6C0FA91"/>
<dbReference type="EMBL" id="MN738786">
    <property type="protein sequence ID" value="QHT36800.1"/>
    <property type="molecule type" value="Genomic_DNA"/>
</dbReference>
<dbReference type="GO" id="GO:0042797">
    <property type="term" value="P:tRNA transcription by RNA polymerase III"/>
    <property type="evidence" value="ECO:0007669"/>
    <property type="project" value="TreeGrafter"/>
</dbReference>
<protein>
    <recommendedName>
        <fullName evidence="4">DNA-directed RNA polymerase</fullName>
    </recommendedName>
</protein>
<sequence>MESTIVSSELLQNYEEMKKSYKTSAYLTKYEKTRVLGERANQIINGSPPFIDDDIDNPYEIALRELQQKKIPFVIRRPYGNTVEYWKLQDLQ</sequence>
<keyword evidence="2" id="KW-0804">Transcription</keyword>
<dbReference type="SUPFAM" id="SSF63562">
    <property type="entry name" value="RPB6/omega subunit-like"/>
    <property type="match status" value="1"/>
</dbReference>
<dbReference type="Pfam" id="PF01192">
    <property type="entry name" value="RNA_pol_Rpb6"/>
    <property type="match status" value="1"/>
</dbReference>
<reference evidence="3" key="1">
    <citation type="journal article" date="2020" name="Nature">
        <title>Giant virus diversity and host interactions through global metagenomics.</title>
        <authorList>
            <person name="Schulz F."/>
            <person name="Roux S."/>
            <person name="Paez-Espino D."/>
            <person name="Jungbluth S."/>
            <person name="Walsh D.A."/>
            <person name="Denef V.J."/>
            <person name="McMahon K.D."/>
            <person name="Konstantinidis K.T."/>
            <person name="Eloe-Fadrosh E.A."/>
            <person name="Kyrpides N.C."/>
            <person name="Woyke T."/>
        </authorList>
    </citation>
    <scope>NUCLEOTIDE SEQUENCE</scope>
    <source>
        <strain evidence="3">GVMAG-S-ERX555967-130</strain>
    </source>
</reference>
<dbReference type="PANTHER" id="PTHR47227:SF5">
    <property type="entry name" value="DNA-DIRECTED RNA POLYMERASES I, II, AND III SUBUNIT RPABC2"/>
    <property type="match status" value="1"/>
</dbReference>
<accession>A0A6C0FA91</accession>
<evidence type="ECO:0000313" key="3">
    <source>
        <dbReference type="EMBL" id="QHT36800.1"/>
    </source>
</evidence>
<dbReference type="PIRSF" id="PIRSF000778">
    <property type="entry name" value="RpoK/RPB6"/>
    <property type="match status" value="1"/>
</dbReference>
<dbReference type="Gene3D" id="3.90.940.10">
    <property type="match status" value="1"/>
</dbReference>
<dbReference type="GO" id="GO:0005736">
    <property type="term" value="C:RNA polymerase I complex"/>
    <property type="evidence" value="ECO:0007669"/>
    <property type="project" value="TreeGrafter"/>
</dbReference>
<keyword evidence="1" id="KW-0240">DNA-directed RNA polymerase</keyword>
<dbReference type="PANTHER" id="PTHR47227">
    <property type="entry name" value="DNA-DIRECTED RNA POLYMERASE SUBUNIT K"/>
    <property type="match status" value="1"/>
</dbReference>
<dbReference type="GO" id="GO:0005666">
    <property type="term" value="C:RNA polymerase III complex"/>
    <property type="evidence" value="ECO:0007669"/>
    <property type="project" value="TreeGrafter"/>
</dbReference>
<dbReference type="PROSITE" id="PS01111">
    <property type="entry name" value="RNA_POL_K_14KD"/>
    <property type="match status" value="1"/>
</dbReference>
<dbReference type="GO" id="GO:0006366">
    <property type="term" value="P:transcription by RNA polymerase II"/>
    <property type="evidence" value="ECO:0007669"/>
    <property type="project" value="TreeGrafter"/>
</dbReference>